<name>A0A7M4FMP0_CROPO</name>
<feature type="compositionally biased region" description="Polar residues" evidence="1">
    <location>
        <begin position="83"/>
        <end position="105"/>
    </location>
</feature>
<organism evidence="2 3">
    <name type="scientific">Crocodylus porosus</name>
    <name type="common">Saltwater crocodile</name>
    <name type="synonym">Estuarine crocodile</name>
    <dbReference type="NCBI Taxonomy" id="8502"/>
    <lineage>
        <taxon>Eukaryota</taxon>
        <taxon>Metazoa</taxon>
        <taxon>Chordata</taxon>
        <taxon>Craniata</taxon>
        <taxon>Vertebrata</taxon>
        <taxon>Euteleostomi</taxon>
        <taxon>Archelosauria</taxon>
        <taxon>Archosauria</taxon>
        <taxon>Crocodylia</taxon>
        <taxon>Longirostres</taxon>
        <taxon>Crocodylidae</taxon>
        <taxon>Crocodylus</taxon>
    </lineage>
</organism>
<reference evidence="2" key="2">
    <citation type="submission" date="2025-09" db="UniProtKB">
        <authorList>
            <consortium name="Ensembl"/>
        </authorList>
    </citation>
    <scope>IDENTIFICATION</scope>
</reference>
<feature type="compositionally biased region" description="Polar residues" evidence="1">
    <location>
        <begin position="56"/>
        <end position="69"/>
    </location>
</feature>
<dbReference type="Ensembl" id="ENSCPRT00005030680.1">
    <property type="protein sequence ID" value="ENSCPRP00005026252.1"/>
    <property type="gene ID" value="ENSCPRG00005018216.1"/>
</dbReference>
<accession>A0A7M4FMP0</accession>
<dbReference type="Proteomes" id="UP000594220">
    <property type="component" value="Unplaced"/>
</dbReference>
<reference evidence="2" key="1">
    <citation type="submission" date="2025-08" db="UniProtKB">
        <authorList>
            <consortium name="Ensembl"/>
        </authorList>
    </citation>
    <scope>IDENTIFICATION</scope>
</reference>
<evidence type="ECO:0000256" key="1">
    <source>
        <dbReference type="SAM" id="MobiDB-lite"/>
    </source>
</evidence>
<proteinExistence type="predicted"/>
<protein>
    <submittedName>
        <fullName evidence="2">Uncharacterized protein</fullName>
    </submittedName>
</protein>
<evidence type="ECO:0000313" key="2">
    <source>
        <dbReference type="Ensembl" id="ENSCPRP00005026252.1"/>
    </source>
</evidence>
<feature type="region of interest" description="Disordered" evidence="1">
    <location>
        <begin position="56"/>
        <end position="105"/>
    </location>
</feature>
<dbReference type="AlphaFoldDB" id="A0A7M4FMP0"/>
<keyword evidence="3" id="KW-1185">Reference proteome</keyword>
<evidence type="ECO:0000313" key="3">
    <source>
        <dbReference type="Proteomes" id="UP000594220"/>
    </source>
</evidence>
<sequence length="105" mass="11477">MNLIHLPPALPPPLPLAPAHLLRSDSSVSSRKSWLMVKFLRAVTSETMSLDLRRSSMCTDCHSPSNREQGISCPRASKISRPRPSNKQGWAPGSSSSHFQPESAS</sequence>